<sequence>MRKRKFAGKMVEGPSLQELLNRLEAALVSMPERRSVCKALADLSRTLGSAGEKAPRRAIRSTRARGRREAIVESLPLFS</sequence>
<evidence type="ECO:0000313" key="1">
    <source>
        <dbReference type="EMBL" id="ASW01706.1"/>
    </source>
</evidence>
<protein>
    <submittedName>
        <fullName evidence="1">Uncharacterized protein</fullName>
    </submittedName>
</protein>
<organism evidence="1 2">
    <name type="scientific">Paraburkholderia aromaticivorans</name>
    <dbReference type="NCBI Taxonomy" id="2026199"/>
    <lineage>
        <taxon>Bacteria</taxon>
        <taxon>Pseudomonadati</taxon>
        <taxon>Pseudomonadota</taxon>
        <taxon>Betaproteobacteria</taxon>
        <taxon>Burkholderiales</taxon>
        <taxon>Burkholderiaceae</taxon>
        <taxon>Paraburkholderia</taxon>
    </lineage>
</organism>
<proteinExistence type="predicted"/>
<dbReference type="KEGG" id="parb:CJU94_26505"/>
<dbReference type="EMBL" id="CP022990">
    <property type="protein sequence ID" value="ASW01706.1"/>
    <property type="molecule type" value="Genomic_DNA"/>
</dbReference>
<evidence type="ECO:0000313" key="2">
    <source>
        <dbReference type="Proteomes" id="UP000215158"/>
    </source>
</evidence>
<keyword evidence="2" id="KW-1185">Reference proteome</keyword>
<dbReference type="AlphaFoldDB" id="A0A248VRP6"/>
<accession>A0A248VRP6</accession>
<gene>
    <name evidence="1" type="ORF">CJU94_26505</name>
</gene>
<reference evidence="1 2" key="1">
    <citation type="submission" date="2017-08" db="EMBL/GenBank/DDBJ databases">
        <title>Identification and genetic characteristics of simultaneous BTEX- and naphthalene-degrading Paraburkholderia sp. BN5 isolated from petroleum-contaminated soil.</title>
        <authorList>
            <person name="Lee Y."/>
            <person name="Jeon C.O."/>
        </authorList>
    </citation>
    <scope>NUCLEOTIDE SEQUENCE [LARGE SCALE GENOMIC DNA]</scope>
    <source>
        <strain evidence="1 2">BN5</strain>
    </source>
</reference>
<dbReference type="Proteomes" id="UP000215158">
    <property type="component" value="Chromosome 2"/>
</dbReference>
<name>A0A248VRP6_9BURK</name>